<comment type="similarity">
    <text evidence="2">Belongs to the THOC5 family.</text>
</comment>
<evidence type="ECO:0000256" key="3">
    <source>
        <dbReference type="ARBA" id="ARBA00023242"/>
    </source>
</evidence>
<proteinExistence type="inferred from homology"/>
<dbReference type="RefSeq" id="XP_014680039.1">
    <property type="nucleotide sequence ID" value="XM_014824553.1"/>
</dbReference>
<name>A0ABM1F6G8_PRICU</name>
<dbReference type="PANTHER" id="PTHR13375:SF3">
    <property type="entry name" value="THO COMPLEX SUBUNIT 5 HOMOLOG"/>
    <property type="match status" value="1"/>
</dbReference>
<sequence>MKEFASYVEDIGRPYAWAQRLAGLQFLETGAASSSSGKPSAAVSSSHIAQTIRALRKRVEARLALQRQMAGFERAIVPVMPDIARLFPARIISRLLSWKPSTYEEFVVSLLRLL</sequence>
<dbReference type="PANTHER" id="PTHR13375">
    <property type="entry name" value="FMS INTERACTING PROTEIN"/>
    <property type="match status" value="1"/>
</dbReference>
<protein>
    <submittedName>
        <fullName evidence="5">THO complex subunit 5 homolog</fullName>
    </submittedName>
</protein>
<evidence type="ECO:0000313" key="4">
    <source>
        <dbReference type="Proteomes" id="UP000695022"/>
    </source>
</evidence>
<organism evidence="4 5">
    <name type="scientific">Priapulus caudatus</name>
    <name type="common">Priapulid worm</name>
    <dbReference type="NCBI Taxonomy" id="37621"/>
    <lineage>
        <taxon>Eukaryota</taxon>
        <taxon>Metazoa</taxon>
        <taxon>Ecdysozoa</taxon>
        <taxon>Scalidophora</taxon>
        <taxon>Priapulida</taxon>
        <taxon>Priapulimorpha</taxon>
        <taxon>Priapulimorphida</taxon>
        <taxon>Priapulidae</taxon>
        <taxon>Priapulus</taxon>
    </lineage>
</organism>
<evidence type="ECO:0000256" key="2">
    <source>
        <dbReference type="ARBA" id="ARBA00008044"/>
    </source>
</evidence>
<dbReference type="Proteomes" id="UP000695022">
    <property type="component" value="Unplaced"/>
</dbReference>
<reference evidence="5" key="1">
    <citation type="submission" date="2025-08" db="UniProtKB">
        <authorList>
            <consortium name="RefSeq"/>
        </authorList>
    </citation>
    <scope>IDENTIFICATION</scope>
</reference>
<keyword evidence="4" id="KW-1185">Reference proteome</keyword>
<keyword evidence="3" id="KW-0539">Nucleus</keyword>
<dbReference type="InterPro" id="IPR019163">
    <property type="entry name" value="THO_Thoc5"/>
</dbReference>
<gene>
    <name evidence="5" type="primary">LOC106819989</name>
</gene>
<evidence type="ECO:0000313" key="5">
    <source>
        <dbReference type="RefSeq" id="XP_014680039.1"/>
    </source>
</evidence>
<dbReference type="GeneID" id="106819989"/>
<comment type="subcellular location">
    <subcellularLocation>
        <location evidence="1">Nucleus</location>
    </subcellularLocation>
</comment>
<evidence type="ECO:0000256" key="1">
    <source>
        <dbReference type="ARBA" id="ARBA00004123"/>
    </source>
</evidence>
<accession>A0ABM1F6G8</accession>